<evidence type="ECO:0000256" key="4">
    <source>
        <dbReference type="SAM" id="Phobius"/>
    </source>
</evidence>
<keyword evidence="4" id="KW-1133">Transmembrane helix</keyword>
<organism evidence="6 7">
    <name type="scientific">Amycolatopsis echigonensis</name>
    <dbReference type="NCBI Taxonomy" id="2576905"/>
    <lineage>
        <taxon>Bacteria</taxon>
        <taxon>Bacillati</taxon>
        <taxon>Actinomycetota</taxon>
        <taxon>Actinomycetes</taxon>
        <taxon>Pseudonocardiales</taxon>
        <taxon>Pseudonocardiaceae</taxon>
        <taxon>Amycolatopsis</taxon>
    </lineage>
</organism>
<dbReference type="Gene3D" id="3.30.565.10">
    <property type="entry name" value="Histidine kinase-like ATPase, C-terminal domain"/>
    <property type="match status" value="1"/>
</dbReference>
<evidence type="ECO:0000313" key="6">
    <source>
        <dbReference type="EMBL" id="MBB2506486.1"/>
    </source>
</evidence>
<dbReference type="Proteomes" id="UP000550260">
    <property type="component" value="Unassembled WGS sequence"/>
</dbReference>
<comment type="caution">
    <text evidence="6">The sequence shown here is derived from an EMBL/GenBank/DDBJ whole genome shotgun (WGS) entry which is preliminary data.</text>
</comment>
<keyword evidence="1" id="KW-0808">Transferase</keyword>
<dbReference type="Gene3D" id="1.20.5.1930">
    <property type="match status" value="1"/>
</dbReference>
<dbReference type="SUPFAM" id="SSF55874">
    <property type="entry name" value="ATPase domain of HSP90 chaperone/DNA topoisomerase II/histidine kinase"/>
    <property type="match status" value="1"/>
</dbReference>
<proteinExistence type="predicted"/>
<keyword evidence="4" id="KW-0812">Transmembrane</keyword>
<sequence length="356" mass="37813">MPDVDRGPDSDAQRWVLGWRRLVLDAGLLVYPLIVLAQTAGQPVAVVVLLAFCACYIGAAVAAYAFRSRLFWILTGVLTALFAVVLPIARANAFYLLAVVVSLAVPRLPRWGVVLVPIAAAATVVVPWAVWHTDPGWAQAAALVFTVLVVVAFAEALRANRALVQARAEVQRLAADAERSRISRDLHDLLGHSLTAITVKSNLARRLAAKGDGRAVEEIGEVEQLSRQALADVRAAVSGYREVTLAGELARGRELLRAAGISAELPTAADGPHQELFGWVVREGLTNVVRHSRATSCAVIVSGDSVEIRDDGVGSASDPGNGLSGLRDRVAAAGGRMDAGPMRPRGWRLRVTVGEA</sequence>
<dbReference type="CDD" id="cd16917">
    <property type="entry name" value="HATPase_UhpB-NarQ-NarX-like"/>
    <property type="match status" value="1"/>
</dbReference>
<dbReference type="Pfam" id="PF07730">
    <property type="entry name" value="HisKA_3"/>
    <property type="match status" value="1"/>
</dbReference>
<dbReference type="AlphaFoldDB" id="A0A8E1W9B4"/>
<feature type="domain" description="Signal transduction histidine kinase subgroup 3 dimerisation and phosphoacceptor" evidence="5">
    <location>
        <begin position="178"/>
        <end position="244"/>
    </location>
</feature>
<dbReference type="GO" id="GO:0046983">
    <property type="term" value="F:protein dimerization activity"/>
    <property type="evidence" value="ECO:0007669"/>
    <property type="project" value="InterPro"/>
</dbReference>
<dbReference type="EMBL" id="JACJHR010000204">
    <property type="protein sequence ID" value="MBB2506486.1"/>
    <property type="molecule type" value="Genomic_DNA"/>
</dbReference>
<evidence type="ECO:0000256" key="1">
    <source>
        <dbReference type="ARBA" id="ARBA00022679"/>
    </source>
</evidence>
<keyword evidence="3" id="KW-0902">Two-component regulatory system</keyword>
<keyword evidence="4" id="KW-0472">Membrane</keyword>
<dbReference type="GO" id="GO:0016020">
    <property type="term" value="C:membrane"/>
    <property type="evidence" value="ECO:0007669"/>
    <property type="project" value="InterPro"/>
</dbReference>
<dbReference type="GO" id="GO:0000155">
    <property type="term" value="F:phosphorelay sensor kinase activity"/>
    <property type="evidence" value="ECO:0007669"/>
    <property type="project" value="InterPro"/>
</dbReference>
<feature type="transmembrane region" description="Helical" evidence="4">
    <location>
        <begin position="18"/>
        <end position="37"/>
    </location>
</feature>
<dbReference type="InterPro" id="IPR011712">
    <property type="entry name" value="Sig_transdc_His_kin_sub3_dim/P"/>
</dbReference>
<feature type="transmembrane region" description="Helical" evidence="4">
    <location>
        <begin position="112"/>
        <end position="131"/>
    </location>
</feature>
<reference evidence="6 7" key="1">
    <citation type="submission" date="2020-08" db="EMBL/GenBank/DDBJ databases">
        <title>Amycolatopsis echigonensis JCM 21831.</title>
        <authorList>
            <person name="Tedsree N."/>
            <person name="Kuncharoen N."/>
            <person name="Likhitwitayawuid K."/>
            <person name="Tanasupawat S."/>
        </authorList>
    </citation>
    <scope>NUCLEOTIDE SEQUENCE [LARGE SCALE GENOMIC DNA]</scope>
    <source>
        <strain evidence="6 7">JCM 21831</strain>
    </source>
</reference>
<dbReference type="PANTHER" id="PTHR24421">
    <property type="entry name" value="NITRATE/NITRITE SENSOR PROTEIN NARX-RELATED"/>
    <property type="match status" value="1"/>
</dbReference>
<evidence type="ECO:0000256" key="2">
    <source>
        <dbReference type="ARBA" id="ARBA00022777"/>
    </source>
</evidence>
<dbReference type="InterPro" id="IPR036890">
    <property type="entry name" value="HATPase_C_sf"/>
</dbReference>
<protein>
    <submittedName>
        <fullName evidence="6">Sensor histidine kinase</fullName>
    </submittedName>
</protein>
<evidence type="ECO:0000313" key="7">
    <source>
        <dbReference type="Proteomes" id="UP000550260"/>
    </source>
</evidence>
<feature type="transmembrane region" description="Helical" evidence="4">
    <location>
        <begin position="137"/>
        <end position="157"/>
    </location>
</feature>
<dbReference type="InterPro" id="IPR050482">
    <property type="entry name" value="Sensor_HK_TwoCompSys"/>
</dbReference>
<dbReference type="PANTHER" id="PTHR24421:SF63">
    <property type="entry name" value="SENSOR HISTIDINE KINASE DESK"/>
    <property type="match status" value="1"/>
</dbReference>
<accession>A0A8E1W9B4</accession>
<evidence type="ECO:0000259" key="5">
    <source>
        <dbReference type="Pfam" id="PF07730"/>
    </source>
</evidence>
<name>A0A8E1W9B4_9PSEU</name>
<gene>
    <name evidence="6" type="ORF">H5411_46230</name>
</gene>
<evidence type="ECO:0000256" key="3">
    <source>
        <dbReference type="ARBA" id="ARBA00023012"/>
    </source>
</evidence>
<feature type="transmembrane region" description="Helical" evidence="4">
    <location>
        <begin position="44"/>
        <end position="66"/>
    </location>
</feature>
<feature type="transmembrane region" description="Helical" evidence="4">
    <location>
        <begin position="72"/>
        <end position="105"/>
    </location>
</feature>
<keyword evidence="2 6" id="KW-0418">Kinase</keyword>